<dbReference type="AlphaFoldDB" id="A0AAV2QC35"/>
<accession>A0AAV2QC35</accession>
<keyword evidence="7" id="KW-1185">Reference proteome</keyword>
<organism evidence="6 7">
    <name type="scientific">Meganyctiphanes norvegica</name>
    <name type="common">Northern krill</name>
    <name type="synonym">Thysanopoda norvegica</name>
    <dbReference type="NCBI Taxonomy" id="48144"/>
    <lineage>
        <taxon>Eukaryota</taxon>
        <taxon>Metazoa</taxon>
        <taxon>Ecdysozoa</taxon>
        <taxon>Arthropoda</taxon>
        <taxon>Crustacea</taxon>
        <taxon>Multicrustacea</taxon>
        <taxon>Malacostraca</taxon>
        <taxon>Eumalacostraca</taxon>
        <taxon>Eucarida</taxon>
        <taxon>Euphausiacea</taxon>
        <taxon>Euphausiidae</taxon>
        <taxon>Meganyctiphanes</taxon>
    </lineage>
</organism>
<evidence type="ECO:0000313" key="7">
    <source>
        <dbReference type="Proteomes" id="UP001497623"/>
    </source>
</evidence>
<reference evidence="6 7" key="1">
    <citation type="submission" date="2024-05" db="EMBL/GenBank/DDBJ databases">
        <authorList>
            <person name="Wallberg A."/>
        </authorList>
    </citation>
    <scope>NUCLEOTIDE SEQUENCE [LARGE SCALE GENOMIC DNA]</scope>
</reference>
<evidence type="ECO:0000256" key="1">
    <source>
        <dbReference type="ARBA" id="ARBA00004370"/>
    </source>
</evidence>
<protein>
    <recommendedName>
        <fullName evidence="8">G-protein coupled receptors family 1 profile domain-containing protein</fullName>
    </recommendedName>
</protein>
<evidence type="ECO:0000256" key="2">
    <source>
        <dbReference type="ARBA" id="ARBA00022692"/>
    </source>
</evidence>
<evidence type="ECO:0000256" key="4">
    <source>
        <dbReference type="ARBA" id="ARBA00023136"/>
    </source>
</evidence>
<keyword evidence="4 5" id="KW-0472">Membrane</keyword>
<dbReference type="InterPro" id="IPR000276">
    <property type="entry name" value="GPCR_Rhodpsn"/>
</dbReference>
<feature type="transmembrane region" description="Helical" evidence="5">
    <location>
        <begin position="61"/>
        <end position="81"/>
    </location>
</feature>
<dbReference type="PROSITE" id="PS00237">
    <property type="entry name" value="G_PROTEIN_RECEP_F1_1"/>
    <property type="match status" value="1"/>
</dbReference>
<dbReference type="InterPro" id="IPR053093">
    <property type="entry name" value="GPCR-like"/>
</dbReference>
<feature type="transmembrane region" description="Helical" evidence="5">
    <location>
        <begin position="225"/>
        <end position="247"/>
    </location>
</feature>
<dbReference type="Gene3D" id="1.20.1070.10">
    <property type="entry name" value="Rhodopsin 7-helix transmembrane proteins"/>
    <property type="match status" value="1"/>
</dbReference>
<evidence type="ECO:0000313" key="6">
    <source>
        <dbReference type="EMBL" id="CAL4074379.1"/>
    </source>
</evidence>
<sequence>MSSTSSTYTILTRNDSYFEYHGNKLKTIASSTDTTLTRNDSYCENHVTMEVKDLWFLRFQIIMPILVTMVVISHCFCLIVTRRANLRGKHFNQYYNAMSVVELVTATMYLPLFINSESCVFNNYALAFYNTYFGLTSINCNRTIGVYILVFLSYDRFLAVQPSLKFQQVRNSTIARTRLIIMVVFVVLCYIPVICLGEVIPLSYGRWVGVSVMLKKAKEGPWLKFLKFCFLMLCNFVPCVCLNVLSCGRTMGLAKRKAGNQGILYT</sequence>
<name>A0AAV2QC35_MEGNR</name>
<gene>
    <name evidence="6" type="ORF">MNOR_LOCUS9484</name>
</gene>
<dbReference type="PANTHER" id="PTHR47760:SF1">
    <property type="entry name" value="G-PROTEIN COUPLED RECEPTORS FAMILY 1 PROFILE DOMAIN-CONTAINING PROTEIN"/>
    <property type="match status" value="1"/>
</dbReference>
<comment type="subcellular location">
    <subcellularLocation>
        <location evidence="1">Membrane</location>
    </subcellularLocation>
</comment>
<dbReference type="EMBL" id="CAXKWB010004597">
    <property type="protein sequence ID" value="CAL4074379.1"/>
    <property type="molecule type" value="Genomic_DNA"/>
</dbReference>
<evidence type="ECO:0000256" key="5">
    <source>
        <dbReference type="SAM" id="Phobius"/>
    </source>
</evidence>
<dbReference type="GO" id="GO:0004930">
    <property type="term" value="F:G protein-coupled receptor activity"/>
    <property type="evidence" value="ECO:0007669"/>
    <property type="project" value="InterPro"/>
</dbReference>
<evidence type="ECO:0008006" key="8">
    <source>
        <dbReference type="Google" id="ProtNLM"/>
    </source>
</evidence>
<dbReference type="SUPFAM" id="SSF81321">
    <property type="entry name" value="Family A G protein-coupled receptor-like"/>
    <property type="match status" value="1"/>
</dbReference>
<dbReference type="Proteomes" id="UP001497623">
    <property type="component" value="Unassembled WGS sequence"/>
</dbReference>
<comment type="caution">
    <text evidence="6">The sequence shown here is derived from an EMBL/GenBank/DDBJ whole genome shotgun (WGS) entry which is preliminary data.</text>
</comment>
<feature type="transmembrane region" description="Helical" evidence="5">
    <location>
        <begin position="93"/>
        <end position="112"/>
    </location>
</feature>
<proteinExistence type="predicted"/>
<feature type="non-terminal residue" evidence="6">
    <location>
        <position position="266"/>
    </location>
</feature>
<keyword evidence="3 5" id="KW-1133">Transmembrane helix</keyword>
<dbReference type="PANTHER" id="PTHR47760">
    <property type="entry name" value="G-PROTEIN COUPLED RECEPTOR B0563.6-LIKE PROTEIN-RELATED"/>
    <property type="match status" value="1"/>
</dbReference>
<keyword evidence="2 5" id="KW-0812">Transmembrane</keyword>
<feature type="transmembrane region" description="Helical" evidence="5">
    <location>
        <begin position="132"/>
        <end position="158"/>
    </location>
</feature>
<feature type="transmembrane region" description="Helical" evidence="5">
    <location>
        <begin position="179"/>
        <end position="205"/>
    </location>
</feature>
<evidence type="ECO:0000256" key="3">
    <source>
        <dbReference type="ARBA" id="ARBA00022989"/>
    </source>
</evidence>
<dbReference type="GO" id="GO:0016020">
    <property type="term" value="C:membrane"/>
    <property type="evidence" value="ECO:0007669"/>
    <property type="project" value="UniProtKB-SubCell"/>
</dbReference>